<dbReference type="OrthoDB" id="646668at2"/>
<reference evidence="3 4" key="1">
    <citation type="submission" date="2016-07" db="EMBL/GenBank/DDBJ databases">
        <title>Genome of Pelobium manganitolerans.</title>
        <authorList>
            <person name="Wu S."/>
            <person name="Wang G."/>
        </authorList>
    </citation>
    <scope>NUCLEOTIDE SEQUENCE [LARGE SCALE GENOMIC DNA]</scope>
    <source>
        <strain evidence="3 4">YS-25</strain>
    </source>
</reference>
<accession>A0A419SAL9</accession>
<feature type="region of interest" description="Disordered" evidence="1">
    <location>
        <begin position="300"/>
        <end position="323"/>
    </location>
</feature>
<dbReference type="EMBL" id="MBTA01000003">
    <property type="protein sequence ID" value="RKD19061.1"/>
    <property type="molecule type" value="Genomic_DNA"/>
</dbReference>
<proteinExistence type="predicted"/>
<dbReference type="RefSeq" id="WP_120180708.1">
    <property type="nucleotide sequence ID" value="NZ_MBTA01000003.1"/>
</dbReference>
<gene>
    <name evidence="3" type="ORF">BCY91_14400</name>
</gene>
<dbReference type="Proteomes" id="UP000283433">
    <property type="component" value="Unassembled WGS sequence"/>
</dbReference>
<comment type="caution">
    <text evidence="3">The sequence shown here is derived from an EMBL/GenBank/DDBJ whole genome shotgun (WGS) entry which is preliminary data.</text>
</comment>
<dbReference type="AlphaFoldDB" id="A0A419SAL9"/>
<name>A0A419SAL9_9SPHI</name>
<evidence type="ECO:0000313" key="4">
    <source>
        <dbReference type="Proteomes" id="UP000283433"/>
    </source>
</evidence>
<keyword evidence="2" id="KW-0732">Signal</keyword>
<protein>
    <submittedName>
        <fullName evidence="3">Uncharacterized protein</fullName>
    </submittedName>
</protein>
<sequence>MNKIIKLFALLFAWTALLSSCSPEEYSLGNVDVKPEELVEGIAFKIEHDANNPNIVYLTSLMDAKYTPLWDHPQGRSQEKKVTLKIPFAGVYTVKFGVETRGGVVYGAPATFSVDQMYAEFISNEMWTKLTGGAGQEKTWYLDLDENGLSRYFLGPMYFYGTGDWWGTVNGTGPALSSDSWNWQPDWKGNSWIMPKGDYGSMTFNLKGGANVIVNHSMLNKSQTGTFNIDVDNKTMRMNDAQPLHGAPQDGVVVDWGNIRIMSLTDNTMQLAVLRDEVLSGEGPALFVFNYISKDFKDNWVPGNQPDPEPPYEGNANDDLTTTTSTKKTWSLSLNTPYNWANLKGELLNAWTKPADYPGWAPYDATMISKVALELDKTGDNAGSYKFTDGNGNNISGTYTTDDKNNVIFDKEISFAISGGISLATTAEKKLRIISTEKDATGNITGIWLGKKDPSKDEYLVFKFEPKAGANGPVDPMAAWKTALVGKTFKPDVNYFADWVVTDWTGGWTTGIFGDYTSNTWLWTEAFRDAAAASSIKFYMDGNVMKADAVDNGTARNGIVVDVDPTAKTLTFSENPFTFHWVYSNNNSGKGPWILGARDGANLGNVNTKGIYLAYIADPGKPNEYGMVHWVIK</sequence>
<feature type="chain" id="PRO_5019282079" evidence="2">
    <location>
        <begin position="19"/>
        <end position="633"/>
    </location>
</feature>
<keyword evidence="4" id="KW-1185">Reference proteome</keyword>
<evidence type="ECO:0000313" key="3">
    <source>
        <dbReference type="EMBL" id="RKD19061.1"/>
    </source>
</evidence>
<dbReference type="PROSITE" id="PS51257">
    <property type="entry name" value="PROKAR_LIPOPROTEIN"/>
    <property type="match status" value="1"/>
</dbReference>
<organism evidence="3 4">
    <name type="scientific">Pelobium manganitolerans</name>
    <dbReference type="NCBI Taxonomy" id="1842495"/>
    <lineage>
        <taxon>Bacteria</taxon>
        <taxon>Pseudomonadati</taxon>
        <taxon>Bacteroidota</taxon>
        <taxon>Sphingobacteriia</taxon>
        <taxon>Sphingobacteriales</taxon>
        <taxon>Sphingobacteriaceae</taxon>
        <taxon>Pelobium</taxon>
    </lineage>
</organism>
<evidence type="ECO:0000256" key="2">
    <source>
        <dbReference type="SAM" id="SignalP"/>
    </source>
</evidence>
<feature type="signal peptide" evidence="2">
    <location>
        <begin position="1"/>
        <end position="18"/>
    </location>
</feature>
<evidence type="ECO:0000256" key="1">
    <source>
        <dbReference type="SAM" id="MobiDB-lite"/>
    </source>
</evidence>